<evidence type="ECO:0000259" key="2">
    <source>
        <dbReference type="Pfam" id="PF02608"/>
    </source>
</evidence>
<protein>
    <submittedName>
        <fullName evidence="3">Bmp protein</fullName>
    </submittedName>
</protein>
<evidence type="ECO:0000313" key="4">
    <source>
        <dbReference type="Proteomes" id="UP000281372"/>
    </source>
</evidence>
<dbReference type="PANTHER" id="PTHR43208:SF1">
    <property type="entry name" value="ABC TRANSPORTER SUBSTRATE-BINDING PROTEIN"/>
    <property type="match status" value="1"/>
</dbReference>
<name>A0A3M3KR84_PSECA</name>
<accession>A0A3M3KR84</accession>
<gene>
    <name evidence="3" type="ORF">ALQ64_04633</name>
</gene>
<sequence length="389" mass="41743">MARLPRRAHIFHRSLIRGSTMSNVDRRSFIKLAGIIGLSAALPFGRAYSADAPLVVGFIYVGARDDFGYNQAHAQAAAIIKTLPNVKVIEEENVPETVAVQKTMEAMIRQDGATLIFPTSFGYFEPHVVKVAKKYPDVRFAHCGGLWQQGKDPMNAGSFFGYIDEAQYLNGVIAGHMSKSKKLGFVAAKPVPQVLRNLNAFAMGARSVDPSIVTTVIFTGDWSLPVKEAEAANGLIDQGCDVLTCHVDGPKVIVETAEKRGVMTCGYHASQAALAPKGYLTGAEWNWETPYRAHVAAAQSGAPMINFLRGGLKEGFVKTSAYGPAVTAAAKQQADAIKARMLAGQFVIFKGPLKDNKGAVVIADGVAQTQTDIALESMNYLVEGVLGQL</sequence>
<dbReference type="EMBL" id="RBOW01000668">
    <property type="protein sequence ID" value="RMN25598.1"/>
    <property type="molecule type" value="Genomic_DNA"/>
</dbReference>
<reference evidence="3 4" key="1">
    <citation type="submission" date="2018-08" db="EMBL/GenBank/DDBJ databases">
        <title>Recombination of ecologically and evolutionarily significant loci maintains genetic cohesion in the Pseudomonas syringae species complex.</title>
        <authorList>
            <person name="Dillon M."/>
            <person name="Thakur S."/>
            <person name="Almeida R.N.D."/>
            <person name="Weir B.S."/>
            <person name="Guttman D.S."/>
        </authorList>
    </citation>
    <scope>NUCLEOTIDE SEQUENCE [LARGE SCALE GENOMIC DNA]</scope>
    <source>
        <strain evidence="3 4">ICMP 2821</strain>
    </source>
</reference>
<dbReference type="PANTHER" id="PTHR43208">
    <property type="entry name" value="ABC TRANSPORTER SUBSTRATE-BINDING PROTEIN"/>
    <property type="match status" value="1"/>
</dbReference>
<dbReference type="Pfam" id="PF02608">
    <property type="entry name" value="Bmp"/>
    <property type="match status" value="1"/>
</dbReference>
<dbReference type="InterPro" id="IPR006311">
    <property type="entry name" value="TAT_signal"/>
</dbReference>
<dbReference type="InterPro" id="IPR003760">
    <property type="entry name" value="PnrA-like"/>
</dbReference>
<organism evidence="3 4">
    <name type="scientific">Pseudomonas cannabina</name>
    <dbReference type="NCBI Taxonomy" id="86840"/>
    <lineage>
        <taxon>Bacteria</taxon>
        <taxon>Pseudomonadati</taxon>
        <taxon>Pseudomonadota</taxon>
        <taxon>Gammaproteobacteria</taxon>
        <taxon>Pseudomonadales</taxon>
        <taxon>Pseudomonadaceae</taxon>
        <taxon>Pseudomonas</taxon>
    </lineage>
</organism>
<dbReference type="Gene3D" id="3.40.50.2300">
    <property type="match status" value="2"/>
</dbReference>
<evidence type="ECO:0000313" key="3">
    <source>
        <dbReference type="EMBL" id="RMN25598.1"/>
    </source>
</evidence>
<evidence type="ECO:0000256" key="1">
    <source>
        <dbReference type="ARBA" id="ARBA00022729"/>
    </source>
</evidence>
<feature type="domain" description="ABC transporter substrate-binding protein PnrA-like" evidence="2">
    <location>
        <begin position="55"/>
        <end position="320"/>
    </location>
</feature>
<dbReference type="PROSITE" id="PS51318">
    <property type="entry name" value="TAT"/>
    <property type="match status" value="1"/>
</dbReference>
<dbReference type="Proteomes" id="UP000281372">
    <property type="component" value="Unassembled WGS sequence"/>
</dbReference>
<dbReference type="GO" id="GO:0005886">
    <property type="term" value="C:plasma membrane"/>
    <property type="evidence" value="ECO:0007669"/>
    <property type="project" value="InterPro"/>
</dbReference>
<proteinExistence type="predicted"/>
<dbReference type="InterPro" id="IPR052910">
    <property type="entry name" value="ABC-Purine-Binding"/>
</dbReference>
<comment type="caution">
    <text evidence="3">The sequence shown here is derived from an EMBL/GenBank/DDBJ whole genome shotgun (WGS) entry which is preliminary data.</text>
</comment>
<dbReference type="AlphaFoldDB" id="A0A3M3KR84"/>
<keyword evidence="1" id="KW-0732">Signal</keyword>
<dbReference type="CDD" id="cd19963">
    <property type="entry name" value="PBP1_BMP-like"/>
    <property type="match status" value="1"/>
</dbReference>